<organism evidence="3 4">
    <name type="scientific">Parasphingorhabdus halotolerans</name>
    <dbReference type="NCBI Taxonomy" id="2725558"/>
    <lineage>
        <taxon>Bacteria</taxon>
        <taxon>Pseudomonadati</taxon>
        <taxon>Pseudomonadota</taxon>
        <taxon>Alphaproteobacteria</taxon>
        <taxon>Sphingomonadales</taxon>
        <taxon>Sphingomonadaceae</taxon>
        <taxon>Parasphingorhabdus</taxon>
    </lineage>
</organism>
<dbReference type="AlphaFoldDB" id="A0A6H2DJR0"/>
<sequence>MKSKFLAITMIAFLPIACSPPAADDAADTDTGSTVTETGDTMPGTDMPMIDFARVTDDMQGPVFIDPKGPANVAVSGYDPVSYFEGDGVPVKGSKDFGVKYNDFDYYFSSAANAEKFKADPAAFAPQYGGHCAWAMSRGRLASGDPTKYKIVDGKLYLNFNQMVQDTWLTDIPGFIEKADAAWPKVPEDATFDNQ</sequence>
<accession>A0A6H2DJR0</accession>
<evidence type="ECO:0000313" key="4">
    <source>
        <dbReference type="Proteomes" id="UP000501600"/>
    </source>
</evidence>
<proteinExistence type="predicted"/>
<evidence type="ECO:0000313" key="3">
    <source>
        <dbReference type="EMBL" id="QJB68377.1"/>
    </source>
</evidence>
<dbReference type="KEGG" id="phao:HF685_02875"/>
<evidence type="ECO:0000256" key="1">
    <source>
        <dbReference type="SAM" id="MobiDB-lite"/>
    </source>
</evidence>
<name>A0A6H2DJR0_9SPHN</name>
<keyword evidence="2" id="KW-0732">Signal</keyword>
<dbReference type="RefSeq" id="WP_168818221.1">
    <property type="nucleotide sequence ID" value="NZ_CP051217.1"/>
</dbReference>
<keyword evidence="4" id="KW-1185">Reference proteome</keyword>
<gene>
    <name evidence="3" type="ORF">HF685_02875</name>
</gene>
<feature type="region of interest" description="Disordered" evidence="1">
    <location>
        <begin position="24"/>
        <end position="45"/>
    </location>
</feature>
<reference evidence="3 4" key="1">
    <citation type="submission" date="2020-04" db="EMBL/GenBank/DDBJ databases">
        <title>Genome sequence for Sphingorhabdus sp. strain M1.</title>
        <authorList>
            <person name="Park S.-J."/>
        </authorList>
    </citation>
    <scope>NUCLEOTIDE SEQUENCE [LARGE SCALE GENOMIC DNA]</scope>
    <source>
        <strain evidence="3 4">JK6</strain>
    </source>
</reference>
<dbReference type="NCBIfam" id="NF041384">
    <property type="entry name" value="YHS_seleno_dom"/>
    <property type="match status" value="1"/>
</dbReference>
<dbReference type="EMBL" id="CP051217">
    <property type="protein sequence ID" value="QJB68377.1"/>
    <property type="molecule type" value="Genomic_DNA"/>
</dbReference>
<evidence type="ECO:0000256" key="2">
    <source>
        <dbReference type="SAM" id="SignalP"/>
    </source>
</evidence>
<feature type="signal peptide" evidence="2">
    <location>
        <begin position="1"/>
        <end position="22"/>
    </location>
</feature>
<dbReference type="Proteomes" id="UP000501600">
    <property type="component" value="Chromosome"/>
</dbReference>
<protein>
    <submittedName>
        <fullName evidence="3">YHS domain-containing protein</fullName>
    </submittedName>
</protein>
<feature type="chain" id="PRO_5026090046" evidence="2">
    <location>
        <begin position="23"/>
        <end position="195"/>
    </location>
</feature>